<feature type="domain" description="Cell envelope-related transcriptional attenuator" evidence="3">
    <location>
        <begin position="61"/>
        <end position="201"/>
    </location>
</feature>
<accession>A0A2U3D7N0</accession>
<sequence length="282" mass="31237">MACASRRAKLLSLLAMLFVTCILHAPVDAHTSLSSARYTLLIAGLDRDATSHDPNRQTDAHADALILLSSQLGSGVVDALHIPRDTRIYIPHSGYTKINGMYLLRHRTGLAEAVSNLTGIHVDDVLVLDFARFRQALHLVPGILFKVDRPMRAPEGDVALAPGTHVLSPTEALTVVRFRHEPLGDIGRVHRQERFMRSAVQLASRLPFGIFRRVMLTLDPQLSGRDIFLSYEMVHPLLQYHAHSVPGNFSTGQEVSYWLPDQRGMAVIAALILHKNLAEPAF</sequence>
<feature type="chain" id="PRO_5039295513" description="Cell envelope-related transcriptional attenuator domain-containing protein" evidence="2">
    <location>
        <begin position="26"/>
        <end position="282"/>
    </location>
</feature>
<comment type="similarity">
    <text evidence="1">Belongs to the LytR/CpsA/Psr (LCP) family.</text>
</comment>
<dbReference type="Pfam" id="PF03816">
    <property type="entry name" value="LytR_cpsA_psr"/>
    <property type="match status" value="1"/>
</dbReference>
<evidence type="ECO:0000259" key="3">
    <source>
        <dbReference type="Pfam" id="PF03816"/>
    </source>
</evidence>
<dbReference type="EMBL" id="MPDK01000015">
    <property type="protein sequence ID" value="PWI57295.1"/>
    <property type="molecule type" value="Genomic_DNA"/>
</dbReference>
<dbReference type="NCBIfam" id="TIGR00350">
    <property type="entry name" value="lytR_cpsA_psr"/>
    <property type="match status" value="1"/>
</dbReference>
<dbReference type="AlphaFoldDB" id="A0A2U3D7N0"/>
<dbReference type="Gene3D" id="3.40.630.190">
    <property type="entry name" value="LCP protein"/>
    <property type="match status" value="1"/>
</dbReference>
<comment type="caution">
    <text evidence="4">The sequence shown here is derived from an EMBL/GenBank/DDBJ whole genome shotgun (WGS) entry which is preliminary data.</text>
</comment>
<dbReference type="InterPro" id="IPR050922">
    <property type="entry name" value="LytR/CpsA/Psr_CW_biosynth"/>
</dbReference>
<dbReference type="PANTHER" id="PTHR33392">
    <property type="entry name" value="POLYISOPRENYL-TEICHOIC ACID--PEPTIDOGLYCAN TEICHOIC ACID TRANSFERASE TAGU"/>
    <property type="match status" value="1"/>
</dbReference>
<gene>
    <name evidence="4" type="ORF">BM613_09365</name>
</gene>
<proteinExistence type="inferred from homology"/>
<name>A0A2U3D7N0_SULT2</name>
<dbReference type="PANTHER" id="PTHR33392:SF6">
    <property type="entry name" value="POLYISOPRENYL-TEICHOIC ACID--PEPTIDOGLYCAN TEICHOIC ACID TRANSFERASE TAGU"/>
    <property type="match status" value="1"/>
</dbReference>
<evidence type="ECO:0000256" key="1">
    <source>
        <dbReference type="ARBA" id="ARBA00006068"/>
    </source>
</evidence>
<evidence type="ECO:0000313" key="4">
    <source>
        <dbReference type="EMBL" id="PWI57295.1"/>
    </source>
</evidence>
<organism evidence="4 5">
    <name type="scientific">Sulfoacidibacillus thermotolerans</name>
    <name type="common">Acidibacillus sulfuroxidans</name>
    <dbReference type="NCBI Taxonomy" id="1765684"/>
    <lineage>
        <taxon>Bacteria</taxon>
        <taxon>Bacillati</taxon>
        <taxon>Bacillota</taxon>
        <taxon>Bacilli</taxon>
        <taxon>Bacillales</taxon>
        <taxon>Alicyclobacillaceae</taxon>
        <taxon>Sulfoacidibacillus</taxon>
    </lineage>
</organism>
<protein>
    <recommendedName>
        <fullName evidence="3">Cell envelope-related transcriptional attenuator domain-containing protein</fullName>
    </recommendedName>
</protein>
<dbReference type="Proteomes" id="UP000245380">
    <property type="component" value="Unassembled WGS sequence"/>
</dbReference>
<keyword evidence="5" id="KW-1185">Reference proteome</keyword>
<reference evidence="4 5" key="1">
    <citation type="submission" date="2016-11" db="EMBL/GenBank/DDBJ databases">
        <title>Comparative genomics of Acidibacillus ferroxidans species.</title>
        <authorList>
            <person name="Oliveira G."/>
            <person name="Nunes G."/>
            <person name="Oliveira R."/>
            <person name="Araujo F."/>
            <person name="Salim A."/>
            <person name="Scholte L."/>
            <person name="Morais D."/>
            <person name="Nancucheo I."/>
            <person name="Johnson D.B."/>
            <person name="Grail B."/>
            <person name="Bittencourt J."/>
            <person name="Valadares R."/>
        </authorList>
    </citation>
    <scope>NUCLEOTIDE SEQUENCE [LARGE SCALE GENOMIC DNA]</scope>
    <source>
        <strain evidence="4 5">Y002</strain>
    </source>
</reference>
<evidence type="ECO:0000256" key="2">
    <source>
        <dbReference type="SAM" id="SignalP"/>
    </source>
</evidence>
<evidence type="ECO:0000313" key="5">
    <source>
        <dbReference type="Proteomes" id="UP000245380"/>
    </source>
</evidence>
<keyword evidence="2" id="KW-0732">Signal</keyword>
<dbReference type="InterPro" id="IPR004474">
    <property type="entry name" value="LytR_CpsA_psr"/>
</dbReference>
<feature type="signal peptide" evidence="2">
    <location>
        <begin position="1"/>
        <end position="25"/>
    </location>
</feature>